<dbReference type="AlphaFoldDB" id="A0A485LYP0"/>
<feature type="transmembrane region" description="Helical" evidence="1">
    <location>
        <begin position="39"/>
        <end position="63"/>
    </location>
</feature>
<keyword evidence="1" id="KW-0812">Transmembrane</keyword>
<organism evidence="2">
    <name type="scientific">anaerobic digester metagenome</name>
    <dbReference type="NCBI Taxonomy" id="1263854"/>
    <lineage>
        <taxon>unclassified sequences</taxon>
        <taxon>metagenomes</taxon>
        <taxon>ecological metagenomes</taxon>
    </lineage>
</organism>
<evidence type="ECO:0000256" key="1">
    <source>
        <dbReference type="SAM" id="Phobius"/>
    </source>
</evidence>
<evidence type="ECO:0000313" key="2">
    <source>
        <dbReference type="EMBL" id="VFU13118.1"/>
    </source>
</evidence>
<feature type="transmembrane region" description="Helical" evidence="1">
    <location>
        <begin position="259"/>
        <end position="282"/>
    </location>
</feature>
<keyword evidence="1" id="KW-0472">Membrane</keyword>
<protein>
    <submittedName>
        <fullName evidence="2">Lipid II flippase Amj</fullName>
    </submittedName>
</protein>
<feature type="transmembrane region" description="Helical" evidence="1">
    <location>
        <begin position="102"/>
        <end position="122"/>
    </location>
</feature>
<dbReference type="InterPro" id="IPR021260">
    <property type="entry name" value="Amj"/>
</dbReference>
<keyword evidence="1" id="KW-1133">Transmembrane helix</keyword>
<gene>
    <name evidence="2" type="primary">amj</name>
    <name evidence="2" type="ORF">SCFA_2020002</name>
</gene>
<proteinExistence type="inferred from homology"/>
<feature type="transmembrane region" description="Helical" evidence="1">
    <location>
        <begin position="218"/>
        <end position="239"/>
    </location>
</feature>
<sequence>MERLLIVAALTAVIHMINTLIYAVRISGVRTQRLATALSLFNVIFLLASTANSIQGFLLASIVEKAIKAGQEQAGIPMPLEQLVYHPAYQEQLALLDYRIRLVIGAATLGTVLGALLIPAFVNIFNRAIFIFEETGSVPRMLRIMLFSPRKVFNAAGQVRIPGREAFRNLSSRKGAIPKTFIILNFFVTGIYTTGVLSALYAGALFPDFRAAAATLSAVVNGVATILSATVVDPTAAVITDQALRGDRSEEDVKQMAIYLSISRFLGTGFAQVIFVPSALLIKFMASLLA</sequence>
<name>A0A485LYP0_9ZZZZ</name>
<feature type="transmembrane region" description="Helical" evidence="1">
    <location>
        <begin position="181"/>
        <end position="206"/>
    </location>
</feature>
<dbReference type="HAMAP" id="MF_02077">
    <property type="entry name" value="Amj_flippase"/>
    <property type="match status" value="1"/>
</dbReference>
<reference evidence="2" key="1">
    <citation type="submission" date="2019-03" db="EMBL/GenBank/DDBJ databases">
        <authorList>
            <person name="Hao L."/>
        </authorList>
    </citation>
    <scope>NUCLEOTIDE SEQUENCE</scope>
</reference>
<dbReference type="EMBL" id="CAADRN010000116">
    <property type="protein sequence ID" value="VFU13118.1"/>
    <property type="molecule type" value="Genomic_DNA"/>
</dbReference>
<accession>A0A485LYP0</accession>
<dbReference type="Pfam" id="PF10997">
    <property type="entry name" value="Amj"/>
    <property type="match status" value="1"/>
</dbReference>